<evidence type="ECO:0000256" key="4">
    <source>
        <dbReference type="ARBA" id="ARBA00022692"/>
    </source>
</evidence>
<dbReference type="Pfam" id="PF07715">
    <property type="entry name" value="Plug"/>
    <property type="match status" value="1"/>
</dbReference>
<reference evidence="11" key="1">
    <citation type="journal article" date="2019" name="Int. J. Syst. Evol. Microbiol.">
        <title>The Global Catalogue of Microorganisms (GCM) 10K type strain sequencing project: providing services to taxonomists for standard genome sequencing and annotation.</title>
        <authorList>
            <consortium name="The Broad Institute Genomics Platform"/>
            <consortium name="The Broad Institute Genome Sequencing Center for Infectious Disease"/>
            <person name="Wu L."/>
            <person name="Ma J."/>
        </authorList>
    </citation>
    <scope>NUCLEOTIDE SEQUENCE [LARGE SCALE GENOMIC DNA]</scope>
    <source>
        <strain evidence="11">KCTC 42498</strain>
    </source>
</reference>
<comment type="similarity">
    <text evidence="7">Belongs to the TonB-dependent receptor family.</text>
</comment>
<keyword evidence="11" id="KW-1185">Reference proteome</keyword>
<evidence type="ECO:0000256" key="1">
    <source>
        <dbReference type="ARBA" id="ARBA00004571"/>
    </source>
</evidence>
<feature type="domain" description="TonB-dependent receptor plug" evidence="9">
    <location>
        <begin position="116"/>
        <end position="233"/>
    </location>
</feature>
<dbReference type="InterPro" id="IPR023997">
    <property type="entry name" value="TonB-dep_OMP_SusC/RagA_CS"/>
</dbReference>
<comment type="caution">
    <text evidence="10">The sequence shown here is derived from an EMBL/GenBank/DDBJ whole genome shotgun (WGS) entry which is preliminary data.</text>
</comment>
<evidence type="ECO:0000256" key="6">
    <source>
        <dbReference type="ARBA" id="ARBA00023237"/>
    </source>
</evidence>
<dbReference type="InterPro" id="IPR037066">
    <property type="entry name" value="Plug_dom_sf"/>
</dbReference>
<evidence type="ECO:0000256" key="2">
    <source>
        <dbReference type="ARBA" id="ARBA00022448"/>
    </source>
</evidence>
<accession>A0ABW5IJB9</accession>
<dbReference type="SUPFAM" id="SSF49464">
    <property type="entry name" value="Carboxypeptidase regulatory domain-like"/>
    <property type="match status" value="1"/>
</dbReference>
<dbReference type="InterPro" id="IPR036942">
    <property type="entry name" value="Beta-barrel_TonB_sf"/>
</dbReference>
<dbReference type="NCBIfam" id="TIGR04057">
    <property type="entry name" value="SusC_RagA_signa"/>
    <property type="match status" value="1"/>
</dbReference>
<keyword evidence="6 7" id="KW-0998">Cell outer membrane</keyword>
<dbReference type="NCBIfam" id="TIGR04056">
    <property type="entry name" value="OMP_RagA_SusC"/>
    <property type="match status" value="1"/>
</dbReference>
<dbReference type="EMBL" id="JBHULU010000010">
    <property type="protein sequence ID" value="MFD2513734.1"/>
    <property type="molecule type" value="Genomic_DNA"/>
</dbReference>
<evidence type="ECO:0000313" key="11">
    <source>
        <dbReference type="Proteomes" id="UP001597544"/>
    </source>
</evidence>
<comment type="subcellular location">
    <subcellularLocation>
        <location evidence="1 7">Cell outer membrane</location>
        <topology evidence="1 7">Multi-pass membrane protein</topology>
    </subcellularLocation>
</comment>
<keyword evidence="3 7" id="KW-1134">Transmembrane beta strand</keyword>
<dbReference type="InterPro" id="IPR008969">
    <property type="entry name" value="CarboxyPept-like_regulatory"/>
</dbReference>
<evidence type="ECO:0000259" key="9">
    <source>
        <dbReference type="Pfam" id="PF07715"/>
    </source>
</evidence>
<dbReference type="InterPro" id="IPR023996">
    <property type="entry name" value="TonB-dep_OMP_SusC/RagA"/>
</dbReference>
<organism evidence="10 11">
    <name type="scientific">Pontibacter locisalis</name>
    <dbReference type="NCBI Taxonomy" id="1719035"/>
    <lineage>
        <taxon>Bacteria</taxon>
        <taxon>Pseudomonadati</taxon>
        <taxon>Bacteroidota</taxon>
        <taxon>Cytophagia</taxon>
        <taxon>Cytophagales</taxon>
        <taxon>Hymenobacteraceae</taxon>
        <taxon>Pontibacter</taxon>
    </lineage>
</organism>
<dbReference type="InterPro" id="IPR012910">
    <property type="entry name" value="Plug_dom"/>
</dbReference>
<dbReference type="SUPFAM" id="SSF56935">
    <property type="entry name" value="Porins"/>
    <property type="match status" value="1"/>
</dbReference>
<keyword evidence="2 7" id="KW-0813">Transport</keyword>
<evidence type="ECO:0000313" key="10">
    <source>
        <dbReference type="EMBL" id="MFD2513734.1"/>
    </source>
</evidence>
<sequence length="1032" mass="112344">MRKLLLMSFVLMFTLLNQVVAQSKTVSGTVTDQTTSQGLPGVAVIVKGTTVGTTTGADGSYSINVPAGSSTLVFRFIGYQTIEKSVGNAGTINVALATDQKLLDEVVVVGYGTQLKKDVTSSISQVKGSEIANIATPSFDQQLAGRATGVQVTQPSGILGAAPTIRIRGVNSITGGNSPLIVVDGVPAFSGNAGGFTPANTLGDINPADIESFEILKDGAATAIYGSRASNGVILITTKKGKTGQVRFNYDNYVGVAEAVKLYDLLDAKQFVEISNEKYAAIGSPAQAFMDSEGTNTNWNDYVFRSALQQNHVFSASAGTDKTKYYVSLGYSNQEGIARPNELTRYTFRSNLDQQVTEWLNFGISAGLTSQKNEGPLTGSNNLSGNTFAVMRQLPNVKVYNPEDPTGYNIDASDRRSLGRGANLITISDGIPNLRFVLDNNVRRAVTYRGLGNAYLDAKIIDNLRFKTLIGIDASFADDFSFTDPRHGDGYSSSGTLTQAFSPAIRWNWQNILSYSKSFNDVHNFDVTAVAEYTKTRSSFLQAGASGLSDRFFSENLISGTYANQFADGGLTENGLASYLGRINYNYKSKYYLGASVRADGLSKLPEEGRWGYFPAVSFAWRVSEEAFFKNSDALSFINDLRIRGSFAEVGNTEITGGNYPYIGSFSSAQYGSQNGISYSNIFNPNLKWESQKIYDAGIDLSVLDGRMNFVVAYWRKDNFDNVLGAPTAPSLGLPDNRVIKNIGNITNSGFEFSLNSTVIDKGAFTWTSNFNFSTQRNEVTKLVDGQDIFNTYTIVREGESINSLFGYTYKGVNNANGNPIYQKADGTLVQGNITNNTYYVYDPANPSALTTKSSLTAADKSILGSALPTWFGGFDNQFRYGNFDLGVFFRYSGGNLIMNRTRQDLLSMNFVNNGTEILNRWQSPEKPGDGQTPRLEAGNGGFINRDNETLTRFVEKGDYLKLSNVMLGYNLPTELLNKTRFNKARVFAQVQNALTFTEYSGLDPETNTGIGVDFNGNPQQRVYTVGVNIGF</sequence>
<dbReference type="Gene3D" id="2.170.130.10">
    <property type="entry name" value="TonB-dependent receptor, plug domain"/>
    <property type="match status" value="1"/>
</dbReference>
<dbReference type="RefSeq" id="WP_377504870.1">
    <property type="nucleotide sequence ID" value="NZ_JBHULU010000010.1"/>
</dbReference>
<dbReference type="PROSITE" id="PS52016">
    <property type="entry name" value="TONB_DEPENDENT_REC_3"/>
    <property type="match status" value="1"/>
</dbReference>
<dbReference type="InterPro" id="IPR039426">
    <property type="entry name" value="TonB-dep_rcpt-like"/>
</dbReference>
<dbReference type="Pfam" id="PF13715">
    <property type="entry name" value="CarbopepD_reg_2"/>
    <property type="match status" value="1"/>
</dbReference>
<dbReference type="Gene3D" id="2.60.40.1120">
    <property type="entry name" value="Carboxypeptidase-like, regulatory domain"/>
    <property type="match status" value="1"/>
</dbReference>
<dbReference type="Proteomes" id="UP001597544">
    <property type="component" value="Unassembled WGS sequence"/>
</dbReference>
<evidence type="ECO:0000256" key="7">
    <source>
        <dbReference type="PROSITE-ProRule" id="PRU01360"/>
    </source>
</evidence>
<gene>
    <name evidence="10" type="ORF">ACFSRY_07635</name>
</gene>
<feature type="chain" id="PRO_5045576444" evidence="8">
    <location>
        <begin position="22"/>
        <end position="1032"/>
    </location>
</feature>
<evidence type="ECO:0000256" key="8">
    <source>
        <dbReference type="SAM" id="SignalP"/>
    </source>
</evidence>
<keyword evidence="5 7" id="KW-0472">Membrane</keyword>
<keyword evidence="4 7" id="KW-0812">Transmembrane</keyword>
<evidence type="ECO:0000256" key="5">
    <source>
        <dbReference type="ARBA" id="ARBA00023136"/>
    </source>
</evidence>
<name>A0ABW5IJB9_9BACT</name>
<protein>
    <submittedName>
        <fullName evidence="10">SusC/RagA family TonB-linked outer membrane protein</fullName>
    </submittedName>
</protein>
<feature type="signal peptide" evidence="8">
    <location>
        <begin position="1"/>
        <end position="21"/>
    </location>
</feature>
<keyword evidence="8" id="KW-0732">Signal</keyword>
<proteinExistence type="inferred from homology"/>
<evidence type="ECO:0000256" key="3">
    <source>
        <dbReference type="ARBA" id="ARBA00022452"/>
    </source>
</evidence>
<dbReference type="Gene3D" id="2.40.170.20">
    <property type="entry name" value="TonB-dependent receptor, beta-barrel domain"/>
    <property type="match status" value="1"/>
</dbReference>